<proteinExistence type="predicted"/>
<evidence type="ECO:0000313" key="3">
    <source>
        <dbReference type="Proteomes" id="UP001601197"/>
    </source>
</evidence>
<gene>
    <name evidence="2" type="ORF">ACFYNZ_34280</name>
</gene>
<name>A0ABW6L621_9ACTN</name>
<dbReference type="SMART" id="SM00860">
    <property type="entry name" value="SMI1_KNR4"/>
    <property type="match status" value="1"/>
</dbReference>
<feature type="domain" description="Knr4/Smi1-like" evidence="1">
    <location>
        <begin position="95"/>
        <end position="209"/>
    </location>
</feature>
<evidence type="ECO:0000313" key="2">
    <source>
        <dbReference type="EMBL" id="MFE9174448.1"/>
    </source>
</evidence>
<dbReference type="EMBL" id="JBIAFJ010000055">
    <property type="protein sequence ID" value="MFE9174448.1"/>
    <property type="molecule type" value="Genomic_DNA"/>
</dbReference>
<reference evidence="2 3" key="1">
    <citation type="submission" date="2024-10" db="EMBL/GenBank/DDBJ databases">
        <title>The Natural Products Discovery Center: Release of the First 8490 Sequenced Strains for Exploring Actinobacteria Biosynthetic Diversity.</title>
        <authorList>
            <person name="Kalkreuter E."/>
            <person name="Kautsar S.A."/>
            <person name="Yang D."/>
            <person name="Bader C.D."/>
            <person name="Teijaro C.N."/>
            <person name="Fluegel L."/>
            <person name="Davis C.M."/>
            <person name="Simpson J.R."/>
            <person name="Lauterbach L."/>
            <person name="Steele A.D."/>
            <person name="Gui C."/>
            <person name="Meng S."/>
            <person name="Li G."/>
            <person name="Viehrig K."/>
            <person name="Ye F."/>
            <person name="Su P."/>
            <person name="Kiefer A.F."/>
            <person name="Nichols A."/>
            <person name="Cepeda A.J."/>
            <person name="Yan W."/>
            <person name="Fan B."/>
            <person name="Jiang Y."/>
            <person name="Adhikari A."/>
            <person name="Zheng C.-J."/>
            <person name="Schuster L."/>
            <person name="Cowan T.M."/>
            <person name="Smanski M.J."/>
            <person name="Chevrette M.G."/>
            <person name="De Carvalho L.P.S."/>
            <person name="Shen B."/>
        </authorList>
    </citation>
    <scope>NUCLEOTIDE SEQUENCE [LARGE SCALE GENOMIC DNA]</scope>
    <source>
        <strain evidence="2 3">NPDC007147</strain>
    </source>
</reference>
<protein>
    <submittedName>
        <fullName evidence="2">SMI1/KNR4 family protein</fullName>
    </submittedName>
</protein>
<organism evidence="2 3">
    <name type="scientific">Streptomyces kebangsaanensis</name>
    <dbReference type="NCBI Taxonomy" id="864058"/>
    <lineage>
        <taxon>Bacteria</taxon>
        <taxon>Bacillati</taxon>
        <taxon>Actinomycetota</taxon>
        <taxon>Actinomycetes</taxon>
        <taxon>Kitasatosporales</taxon>
        <taxon>Streptomycetaceae</taxon>
        <taxon>Streptomyces</taxon>
    </lineage>
</organism>
<dbReference type="Proteomes" id="UP001601197">
    <property type="component" value="Unassembled WGS sequence"/>
</dbReference>
<comment type="caution">
    <text evidence="2">The sequence shown here is derived from an EMBL/GenBank/DDBJ whole genome shotgun (WGS) entry which is preliminary data.</text>
</comment>
<dbReference type="InterPro" id="IPR037883">
    <property type="entry name" value="Knr4/Smi1-like_sf"/>
</dbReference>
<dbReference type="SUPFAM" id="SSF160631">
    <property type="entry name" value="SMI1/KNR4-like"/>
    <property type="match status" value="1"/>
</dbReference>
<evidence type="ECO:0000259" key="1">
    <source>
        <dbReference type="SMART" id="SM00860"/>
    </source>
</evidence>
<keyword evidence="3" id="KW-1185">Reference proteome</keyword>
<dbReference type="RefSeq" id="WP_388354364.1">
    <property type="nucleotide sequence ID" value="NZ_JBIAFJ010000055.1"/>
</dbReference>
<sequence length="263" mass="28710">MLAGHQEYDVVVTAVAPAGTTVQADGHDGFIDQAEHPSWWSDTPRAAVGDRMRAVVLDATGTPPRFSDLPGDLRTARSLRHTEPPARLCPPPGGGRTVEWAAVEEALGVALPTDYKRLVEWYGGGLFAGVLRLLEPGCPDAMYDLVAQTAEREEVLAELWEAGEDKPSELHEGSARLVPRGYAEGAGHFLYWLVRPGTEPEEWTILLNEGRGPLREACPVSCGQFLLDVVAGTTTSFHFTDLDDVVDPEDRRRFAPDSQLLDQ</sequence>
<accession>A0ABW6L621</accession>
<dbReference type="InterPro" id="IPR018958">
    <property type="entry name" value="Knr4/Smi1-like_dom"/>
</dbReference>